<dbReference type="GeneTree" id="ENSGT00940000163740"/>
<evidence type="ECO:0000256" key="13">
    <source>
        <dbReference type="RuleBase" id="RU003718"/>
    </source>
</evidence>
<evidence type="ECO:0000313" key="15">
    <source>
        <dbReference type="Ensembl" id="ENSCJAP00000070401.1"/>
    </source>
</evidence>
<sequence>MAGQRVLLLVGFLLPGVLLSEAAKILTISTVGGSHHLLMDRVSQILQDHGHNVTMLNHKRGPFMPDFKKEEKSYQVISWLAPEDHQREFKKSFNFFLEETLSGREKFENLLNILEYLALQCSHFLRRKDIMDSLKNENFDMVIVETFDYCPFLIAEKLEKRFVAILPTSFSSVEFGLPSPLSYVPVFHSFLTDHMDFWGRVKNFLMFFSFCRRQWHKQSTFDNTIQEHFTEDSRPVLSHLLLKAELWFVNSDFAFDFARPLLPNTVYVGGLMEKPIKPVPQDLENFIAKFGDSGFVLVTLGSMVNTCQNREIFEEMNNAFAHLSQGVIWKCQYSHLPKDVHLAANVKIVAWLPQSDLLAHPSIRLFVTHGGQNSIMEAIRHGVPMVGLPVNGDQHGNMVRVVAKNYGVVMQLNQVTADTLALKMKQVIEDKRYKSAVVAGSVILHSQPLSAQQRLVGWIDHILQTKGAAHLKPYAFQQPWHEQYLIDVFVFLLMLTLGTVWLCGKLLDDLPASLQAECRMSIHFVNSQDTRSRSMKHAEVH</sequence>
<dbReference type="AlphaFoldDB" id="A0A5F4VZN9"/>
<dbReference type="PANTHER" id="PTHR48043">
    <property type="entry name" value="EG:EG0003.4 PROTEIN-RELATED"/>
    <property type="match status" value="1"/>
</dbReference>
<keyword evidence="16" id="KW-1185">Reference proteome</keyword>
<evidence type="ECO:0000256" key="10">
    <source>
        <dbReference type="ARBA" id="ARBA00023180"/>
    </source>
</evidence>
<comment type="function">
    <text evidence="11">UDP-glucuronosyltransferases catalyze phase II biotransformation reactions in which lipophilic substrates are conjugated with glucuronic acid to increase water solubility and enhance excretion. They are of major importance in the conjugation and subsequent elimination of potentially toxic xenobiotics and endogenous compounds.</text>
</comment>
<dbReference type="InterPro" id="IPR050271">
    <property type="entry name" value="UDP-glycosyltransferase"/>
</dbReference>
<dbReference type="InterPro" id="IPR002213">
    <property type="entry name" value="UDP_glucos_trans"/>
</dbReference>
<keyword evidence="4 13" id="KW-0328">Glycosyltransferase</keyword>
<keyword evidence="10" id="KW-0325">Glycoprotein</keyword>
<reference evidence="15" key="3">
    <citation type="submission" date="2025-09" db="UniProtKB">
        <authorList>
            <consortium name="Ensembl"/>
        </authorList>
    </citation>
    <scope>IDENTIFICATION</scope>
</reference>
<dbReference type="PROSITE" id="PS00375">
    <property type="entry name" value="UDPGT"/>
    <property type="match status" value="1"/>
</dbReference>
<keyword evidence="6" id="KW-0812">Transmembrane</keyword>
<keyword evidence="9" id="KW-0472">Membrane</keyword>
<evidence type="ECO:0000256" key="6">
    <source>
        <dbReference type="ARBA" id="ARBA00022692"/>
    </source>
</evidence>
<dbReference type="InterPro" id="IPR035595">
    <property type="entry name" value="UDP_glycos_trans_CS"/>
</dbReference>
<dbReference type="Ensembl" id="ENSCJAT00000113227.2">
    <property type="protein sequence ID" value="ENSCJAP00000070401.1"/>
    <property type="gene ID" value="ENSCJAG00000018354.5"/>
</dbReference>
<dbReference type="Bgee" id="ENSCJAG00000018354">
    <property type="expression patterns" value="Expressed in liver and 1 other cell type or tissue"/>
</dbReference>
<evidence type="ECO:0000256" key="2">
    <source>
        <dbReference type="ARBA" id="ARBA00009995"/>
    </source>
</evidence>
<dbReference type="Proteomes" id="UP000008225">
    <property type="component" value="Chromosome 2"/>
</dbReference>
<keyword evidence="7 14" id="KW-0732">Signal</keyword>
<reference evidence="15" key="1">
    <citation type="submission" date="2009-03" db="EMBL/GenBank/DDBJ databases">
        <authorList>
            <person name="Warren W."/>
            <person name="Ye L."/>
            <person name="Minx P."/>
            <person name="Worley K."/>
            <person name="Gibbs R."/>
            <person name="Wilson R.K."/>
        </authorList>
    </citation>
    <scope>NUCLEOTIDE SEQUENCE [LARGE SCALE GENOMIC DNA]</scope>
</reference>
<proteinExistence type="inferred from homology"/>
<evidence type="ECO:0000256" key="8">
    <source>
        <dbReference type="ARBA" id="ARBA00022989"/>
    </source>
</evidence>
<comment type="similarity">
    <text evidence="2 13">Belongs to the UDP-glycosyltransferase family.</text>
</comment>
<evidence type="ECO:0000256" key="9">
    <source>
        <dbReference type="ARBA" id="ARBA00023136"/>
    </source>
</evidence>
<evidence type="ECO:0000256" key="5">
    <source>
        <dbReference type="ARBA" id="ARBA00022679"/>
    </source>
</evidence>
<evidence type="ECO:0000313" key="16">
    <source>
        <dbReference type="Proteomes" id="UP000008225"/>
    </source>
</evidence>
<evidence type="ECO:0000256" key="7">
    <source>
        <dbReference type="ARBA" id="ARBA00022729"/>
    </source>
</evidence>
<comment type="subcellular location">
    <subcellularLocation>
        <location evidence="1">Membrane</location>
        <topology evidence="1">Single-pass type I membrane protein</topology>
    </subcellularLocation>
</comment>
<evidence type="ECO:0000256" key="12">
    <source>
        <dbReference type="ARBA" id="ARBA00047475"/>
    </source>
</evidence>
<dbReference type="CDD" id="cd03784">
    <property type="entry name" value="GT1_Gtf-like"/>
    <property type="match status" value="1"/>
</dbReference>
<feature type="chain" id="PRO_5023877326" description="glucuronosyltransferase" evidence="14">
    <location>
        <begin position="23"/>
        <end position="541"/>
    </location>
</feature>
<organism evidence="15 16">
    <name type="scientific">Callithrix jacchus</name>
    <name type="common">White-tufted-ear marmoset</name>
    <name type="synonym">Simia Jacchus</name>
    <dbReference type="NCBI Taxonomy" id="9483"/>
    <lineage>
        <taxon>Eukaryota</taxon>
        <taxon>Metazoa</taxon>
        <taxon>Chordata</taxon>
        <taxon>Craniata</taxon>
        <taxon>Vertebrata</taxon>
        <taxon>Euteleostomi</taxon>
        <taxon>Mammalia</taxon>
        <taxon>Eutheria</taxon>
        <taxon>Euarchontoglires</taxon>
        <taxon>Primates</taxon>
        <taxon>Haplorrhini</taxon>
        <taxon>Platyrrhini</taxon>
        <taxon>Cebidae</taxon>
        <taxon>Callitrichinae</taxon>
        <taxon>Callithrix</taxon>
        <taxon>Callithrix</taxon>
    </lineage>
</organism>
<dbReference type="FunFam" id="3.40.50.2000:FF:000155">
    <property type="entry name" value="UDP-glucuronosyltransferase"/>
    <property type="match status" value="1"/>
</dbReference>
<dbReference type="FunFam" id="3.40.50.2000:FF:000094">
    <property type="entry name" value="UDP-glucuronosyltransferase"/>
    <property type="match status" value="1"/>
</dbReference>
<protein>
    <recommendedName>
        <fullName evidence="3">glucuronosyltransferase</fullName>
        <ecNumber evidence="3">2.4.1.17</ecNumber>
    </recommendedName>
</protein>
<reference evidence="15" key="2">
    <citation type="submission" date="2025-08" db="UniProtKB">
        <authorList>
            <consortium name="Ensembl"/>
        </authorList>
    </citation>
    <scope>IDENTIFICATION</scope>
</reference>
<name>A0A5F4VZN9_CALJA</name>
<evidence type="ECO:0000256" key="3">
    <source>
        <dbReference type="ARBA" id="ARBA00012544"/>
    </source>
</evidence>
<dbReference type="Gene3D" id="3.40.50.2000">
    <property type="entry name" value="Glycogen Phosphorylase B"/>
    <property type="match status" value="2"/>
</dbReference>
<evidence type="ECO:0000256" key="1">
    <source>
        <dbReference type="ARBA" id="ARBA00004479"/>
    </source>
</evidence>
<feature type="signal peptide" evidence="14">
    <location>
        <begin position="1"/>
        <end position="22"/>
    </location>
</feature>
<dbReference type="EC" id="2.4.1.17" evidence="3"/>
<gene>
    <name evidence="15" type="primary">UGT3A1</name>
    <name evidence="15" type="synonym">LOC100399428</name>
</gene>
<dbReference type="GO" id="GO:0015020">
    <property type="term" value="F:glucuronosyltransferase activity"/>
    <property type="evidence" value="ECO:0007669"/>
    <property type="project" value="UniProtKB-EC"/>
</dbReference>
<dbReference type="PANTHER" id="PTHR48043:SF112">
    <property type="entry name" value="UDP-GLUCURONOSYLTRANSFERASE 3A1"/>
    <property type="match status" value="1"/>
</dbReference>
<comment type="catalytic activity">
    <reaction evidence="12">
        <text>glucuronate acceptor + UDP-alpha-D-glucuronate = acceptor beta-D-glucuronoside + UDP + H(+)</text>
        <dbReference type="Rhea" id="RHEA:21032"/>
        <dbReference type="ChEBI" id="CHEBI:15378"/>
        <dbReference type="ChEBI" id="CHEBI:58052"/>
        <dbReference type="ChEBI" id="CHEBI:58223"/>
        <dbReference type="ChEBI" id="CHEBI:132367"/>
        <dbReference type="ChEBI" id="CHEBI:132368"/>
        <dbReference type="EC" id="2.4.1.17"/>
    </reaction>
</comment>
<accession>A0A5F4VZN9</accession>
<keyword evidence="8" id="KW-1133">Transmembrane helix</keyword>
<dbReference type="Pfam" id="PF00201">
    <property type="entry name" value="UDPGT"/>
    <property type="match status" value="1"/>
</dbReference>
<dbReference type="GO" id="GO:0043541">
    <property type="term" value="C:UDP-N-acetylglucosamine transferase complex"/>
    <property type="evidence" value="ECO:0007669"/>
    <property type="project" value="TreeGrafter"/>
</dbReference>
<dbReference type="SUPFAM" id="SSF53756">
    <property type="entry name" value="UDP-Glycosyltransferase/glycogen phosphorylase"/>
    <property type="match status" value="1"/>
</dbReference>
<keyword evidence="5 13" id="KW-0808">Transferase</keyword>
<evidence type="ECO:0000256" key="4">
    <source>
        <dbReference type="ARBA" id="ARBA00022676"/>
    </source>
</evidence>
<evidence type="ECO:0000256" key="14">
    <source>
        <dbReference type="SAM" id="SignalP"/>
    </source>
</evidence>
<evidence type="ECO:0000256" key="11">
    <source>
        <dbReference type="ARBA" id="ARBA00037451"/>
    </source>
</evidence>